<dbReference type="Gene3D" id="1.10.10.10">
    <property type="entry name" value="Winged helix-like DNA-binding domain superfamily/Winged helix DNA-binding domain"/>
    <property type="match status" value="1"/>
</dbReference>
<feature type="domain" description="RNA polymerase sigma-70 ECF-like HTH" evidence="4">
    <location>
        <begin position="42"/>
        <end position="220"/>
    </location>
</feature>
<protein>
    <recommendedName>
        <fullName evidence="4">RNA polymerase sigma-70 ECF-like HTH domain-containing protein</fullName>
    </recommendedName>
</protein>
<keyword evidence="2" id="KW-0731">Sigma factor</keyword>
<reference evidence="5 6" key="2">
    <citation type="submission" date="2018-03" db="EMBL/GenBank/DDBJ databases">
        <authorList>
            <person name="Keele B.F."/>
        </authorList>
    </citation>
    <scope>NUCLEOTIDE SEQUENCE [LARGE SCALE GENOMIC DNA]</scope>
    <source>
        <strain evidence="5 6">D13</strain>
    </source>
</reference>
<keyword evidence="1" id="KW-0805">Transcription regulation</keyword>
<accession>A0A2P1PU88</accession>
<dbReference type="InterPro" id="IPR011517">
    <property type="entry name" value="RNA_pol_sigma70_ECF-like"/>
</dbReference>
<dbReference type="AlphaFoldDB" id="A0A2P1PU88"/>
<gene>
    <name evidence="5" type="ORF">C7S18_14970</name>
</gene>
<dbReference type="PANTHER" id="PTHR43133:SF39">
    <property type="entry name" value="SIMILAR TO RNA POLYMERASE SIGMA-E FACTOR"/>
    <property type="match status" value="1"/>
</dbReference>
<evidence type="ECO:0000256" key="3">
    <source>
        <dbReference type="ARBA" id="ARBA00023163"/>
    </source>
</evidence>
<organism evidence="5 6">
    <name type="scientific">Ahniella affigens</name>
    <dbReference type="NCBI Taxonomy" id="2021234"/>
    <lineage>
        <taxon>Bacteria</taxon>
        <taxon>Pseudomonadati</taxon>
        <taxon>Pseudomonadota</taxon>
        <taxon>Gammaproteobacteria</taxon>
        <taxon>Lysobacterales</taxon>
        <taxon>Rhodanobacteraceae</taxon>
        <taxon>Ahniella</taxon>
    </lineage>
</organism>
<reference evidence="5 6" key="1">
    <citation type="submission" date="2018-03" db="EMBL/GenBank/DDBJ databases">
        <title>Ahniella affigens gen. nov., sp. nov., a gammaproteobacterium isolated from sandy soil near a stream.</title>
        <authorList>
            <person name="Ko Y."/>
            <person name="Kim J.-H."/>
        </authorList>
    </citation>
    <scope>NUCLEOTIDE SEQUENCE [LARGE SCALE GENOMIC DNA]</scope>
    <source>
        <strain evidence="5 6">D13</strain>
    </source>
</reference>
<name>A0A2P1PU88_9GAMM</name>
<dbReference type="GO" id="GO:0016987">
    <property type="term" value="F:sigma factor activity"/>
    <property type="evidence" value="ECO:0007669"/>
    <property type="project" value="UniProtKB-KW"/>
</dbReference>
<evidence type="ECO:0000259" key="4">
    <source>
        <dbReference type="Pfam" id="PF07638"/>
    </source>
</evidence>
<dbReference type="KEGG" id="xba:C7S18_14970"/>
<dbReference type="Pfam" id="PF07638">
    <property type="entry name" value="Sigma70_ECF"/>
    <property type="match status" value="1"/>
</dbReference>
<sequence length="229" mass="24927">MVAPRGLFIVSNRLGSVMLTWGYDALPVRIAPAWRLWHVESMNDITQWLHAARSGDSDAKDRLFAQLYAELKQLAAMQVARGQSGGLGDTSLVHETYLRLSRNGQWTVEDHQHFCSLAARVMRQIAIDDAREAQAGKRGGGFHRTTFSAADALAGPADASDDVLAVNAALEALEHAAPELATLVELRFFAGLSLEAASDTLGQSLSTTKRDWRKARAFLLSRLAPEGST</sequence>
<evidence type="ECO:0000256" key="2">
    <source>
        <dbReference type="ARBA" id="ARBA00023082"/>
    </source>
</evidence>
<dbReference type="NCBIfam" id="TIGR02999">
    <property type="entry name" value="Sig-70_X6"/>
    <property type="match status" value="1"/>
</dbReference>
<evidence type="ECO:0000313" key="6">
    <source>
        <dbReference type="Proteomes" id="UP000241074"/>
    </source>
</evidence>
<dbReference type="EMBL" id="CP027860">
    <property type="protein sequence ID" value="AVP98409.1"/>
    <property type="molecule type" value="Genomic_DNA"/>
</dbReference>
<dbReference type="SUPFAM" id="SSF88659">
    <property type="entry name" value="Sigma3 and sigma4 domains of RNA polymerase sigma factors"/>
    <property type="match status" value="1"/>
</dbReference>
<dbReference type="InterPro" id="IPR036388">
    <property type="entry name" value="WH-like_DNA-bd_sf"/>
</dbReference>
<dbReference type="InterPro" id="IPR053812">
    <property type="entry name" value="HTH_Sigma70_ECF-like"/>
</dbReference>
<evidence type="ECO:0000256" key="1">
    <source>
        <dbReference type="ARBA" id="ARBA00023015"/>
    </source>
</evidence>
<dbReference type="InterPro" id="IPR039425">
    <property type="entry name" value="RNA_pol_sigma-70-like"/>
</dbReference>
<evidence type="ECO:0000313" key="5">
    <source>
        <dbReference type="EMBL" id="AVP98409.1"/>
    </source>
</evidence>
<proteinExistence type="predicted"/>
<dbReference type="OrthoDB" id="128473at2"/>
<keyword evidence="6" id="KW-1185">Reference proteome</keyword>
<dbReference type="Proteomes" id="UP000241074">
    <property type="component" value="Chromosome"/>
</dbReference>
<dbReference type="InterPro" id="IPR013324">
    <property type="entry name" value="RNA_pol_sigma_r3/r4-like"/>
</dbReference>
<dbReference type="PANTHER" id="PTHR43133">
    <property type="entry name" value="RNA POLYMERASE ECF-TYPE SIGMA FACTO"/>
    <property type="match status" value="1"/>
</dbReference>
<keyword evidence="3" id="KW-0804">Transcription</keyword>